<gene>
    <name evidence="1" type="ORF">G4177_32100</name>
</gene>
<organism evidence="1 2">
    <name type="scientific">Corallococcus soli</name>
    <dbReference type="NCBI Taxonomy" id="2710757"/>
    <lineage>
        <taxon>Bacteria</taxon>
        <taxon>Pseudomonadati</taxon>
        <taxon>Myxococcota</taxon>
        <taxon>Myxococcia</taxon>
        <taxon>Myxococcales</taxon>
        <taxon>Cystobacterineae</taxon>
        <taxon>Myxococcaceae</taxon>
        <taxon>Corallococcus</taxon>
    </lineage>
</organism>
<protein>
    <submittedName>
        <fullName evidence="1">Uncharacterized protein</fullName>
    </submittedName>
</protein>
<dbReference type="Proteomes" id="UP001516472">
    <property type="component" value="Unassembled WGS sequence"/>
</dbReference>
<reference evidence="1 2" key="1">
    <citation type="submission" date="2020-02" db="EMBL/GenBank/DDBJ databases">
        <authorList>
            <person name="Babadi Z.K."/>
            <person name="Risdian C."/>
            <person name="Ebrahimipour G.H."/>
            <person name="Wink J."/>
        </authorList>
    </citation>
    <scope>NUCLEOTIDE SEQUENCE [LARGE SCALE GENOMIC DNA]</scope>
    <source>
        <strain evidence="1 2">ZKHCc1 1396</strain>
    </source>
</reference>
<sequence length="271" mass="28000">MAVSDMGLLGWGVGVSRAFLMGAVWAALLAGCGGDVLEGGKFMATSEQELELSNYSAAFTASATNGNSAQFPVYLAANEAVMIGACGLNGASPDPWGANVVRLRNPQGGEVTSWGVFSPGSGCPVVSRLSYTAPASGTYTVWAGCISNEACEGTLGISRRKAVVPYSASNTNAARQNTYNKQYYFNGGEVIRVSTCASNAYGSSVSSGNTVLRLFQQIAGVYSEVASNDDAPECGSASELLYEVPSAGYYQIRAGCTGNTSCSANFTVYGE</sequence>
<dbReference type="EMBL" id="JAAIYO010000014">
    <property type="protein sequence ID" value="MBE4752809.1"/>
    <property type="molecule type" value="Genomic_DNA"/>
</dbReference>
<proteinExistence type="predicted"/>
<dbReference type="RefSeq" id="WP_193429985.1">
    <property type="nucleotide sequence ID" value="NZ_CBCSIP010000156.1"/>
</dbReference>
<comment type="caution">
    <text evidence="1">The sequence shown here is derived from an EMBL/GenBank/DDBJ whole genome shotgun (WGS) entry which is preliminary data.</text>
</comment>
<evidence type="ECO:0000313" key="2">
    <source>
        <dbReference type="Proteomes" id="UP001516472"/>
    </source>
</evidence>
<keyword evidence="2" id="KW-1185">Reference proteome</keyword>
<accession>A0ABR9PY25</accession>
<name>A0ABR9PY25_9BACT</name>
<evidence type="ECO:0000313" key="1">
    <source>
        <dbReference type="EMBL" id="MBE4752809.1"/>
    </source>
</evidence>